<dbReference type="PANTHER" id="PTHR33678:SF1">
    <property type="entry name" value="BLL1576 PROTEIN"/>
    <property type="match status" value="1"/>
</dbReference>
<feature type="non-terminal residue" evidence="3">
    <location>
        <position position="1"/>
    </location>
</feature>
<dbReference type="NCBIfam" id="NF033517">
    <property type="entry name" value="transpos_IS66"/>
    <property type="match status" value="1"/>
</dbReference>
<accession>K2PZ04</accession>
<feature type="non-terminal residue" evidence="3">
    <location>
        <position position="338"/>
    </location>
</feature>
<keyword evidence="4" id="KW-1185">Reference proteome</keyword>
<evidence type="ECO:0000313" key="4">
    <source>
        <dbReference type="Proteomes" id="UP000007364"/>
    </source>
</evidence>
<organism evidence="3 4">
    <name type="scientific">Galbibacter marinus</name>
    <dbReference type="NCBI Taxonomy" id="555500"/>
    <lineage>
        <taxon>Bacteria</taxon>
        <taxon>Pseudomonadati</taxon>
        <taxon>Bacteroidota</taxon>
        <taxon>Flavobacteriia</taxon>
        <taxon>Flavobacteriales</taxon>
        <taxon>Flavobacteriaceae</taxon>
        <taxon>Galbibacter</taxon>
    </lineage>
</organism>
<evidence type="ECO:0000313" key="3">
    <source>
        <dbReference type="EMBL" id="EKF53811.1"/>
    </source>
</evidence>
<feature type="domain" description="Transposase IS66 central" evidence="2">
    <location>
        <begin position="89"/>
        <end position="338"/>
    </location>
</feature>
<comment type="caution">
    <text evidence="3">The sequence shown here is derived from an EMBL/GenBank/DDBJ whole genome shotgun (WGS) entry which is preliminary data.</text>
</comment>
<evidence type="ECO:0000256" key="1">
    <source>
        <dbReference type="SAM" id="MobiDB-lite"/>
    </source>
</evidence>
<dbReference type="EMBL" id="AMSG01000065">
    <property type="protein sequence ID" value="EKF53811.1"/>
    <property type="molecule type" value="Genomic_DNA"/>
</dbReference>
<dbReference type="OrthoDB" id="9760067at2"/>
<name>K2PZ04_9FLAO</name>
<dbReference type="Pfam" id="PF03050">
    <property type="entry name" value="DDE_Tnp_IS66"/>
    <property type="match status" value="1"/>
</dbReference>
<proteinExistence type="predicted"/>
<feature type="region of interest" description="Disordered" evidence="1">
    <location>
        <begin position="1"/>
        <end position="24"/>
    </location>
</feature>
<dbReference type="InterPro" id="IPR004291">
    <property type="entry name" value="Transposase_IS66_central"/>
</dbReference>
<gene>
    <name evidence="3" type="ORF">I215_15658</name>
</gene>
<dbReference type="AlphaFoldDB" id="K2PZ04"/>
<dbReference type="Proteomes" id="UP000007364">
    <property type="component" value="Unassembled WGS sequence"/>
</dbReference>
<sequence>PQQEEISYTRDKKKHPGRHALPENLPVREEIIEPIEDTTGMDKIGEEVTETLEYTPASLVKRRVIRPKYIKKGTSQIIVGELPERPLDRSIAEASLLAYIIMRKYVEHMPFYRQIQGFGRDFGWNPAPSTLSDWMSGCAILLEPLYNVLKQKILESGYIQVDESPIKVLDKDKKGSTHQGYQWVYHDPVHKLVLFNYNKGRGQNGPKRLLSEYQGILQCDGYSVYDNIGTQPGIVLAGCLVHARRKFFDAKDSDPARAEQALEWFKEIYTIERDIKGSTQDFDLRRQQRNQQIMPILQKIRNWIEENSLQVLPKSAIGKAMTYFVRQYPKLENVLIDG</sequence>
<dbReference type="InterPro" id="IPR052344">
    <property type="entry name" value="Transposase-related"/>
</dbReference>
<protein>
    <submittedName>
        <fullName evidence="3">Transposase</fullName>
    </submittedName>
</protein>
<reference evidence="3 4" key="1">
    <citation type="journal article" date="2012" name="J. Bacteriol.">
        <title>Genome Sequence of Galbibacter marinum Type Strain ck-I2-15.</title>
        <authorList>
            <person name="Lai Q."/>
            <person name="Li C."/>
            <person name="Shao Z."/>
        </authorList>
    </citation>
    <scope>NUCLEOTIDE SEQUENCE [LARGE SCALE GENOMIC DNA]</scope>
    <source>
        <strain evidence="4">ck-I2-15</strain>
    </source>
</reference>
<evidence type="ECO:0000259" key="2">
    <source>
        <dbReference type="Pfam" id="PF03050"/>
    </source>
</evidence>
<dbReference type="STRING" id="555500.I215_15658"/>
<dbReference type="RefSeq" id="WP_008992952.1">
    <property type="nucleotide sequence ID" value="NZ_AMSG01000065.1"/>
</dbReference>
<dbReference type="eggNOG" id="COG4974">
    <property type="taxonomic scope" value="Bacteria"/>
</dbReference>
<dbReference type="PANTHER" id="PTHR33678">
    <property type="entry name" value="BLL1576 PROTEIN"/>
    <property type="match status" value="1"/>
</dbReference>